<dbReference type="PROSITE" id="PS50240">
    <property type="entry name" value="TRYPSIN_DOM"/>
    <property type="match status" value="1"/>
</dbReference>
<proteinExistence type="predicted"/>
<evidence type="ECO:0000313" key="6">
    <source>
        <dbReference type="Proteomes" id="UP001596364"/>
    </source>
</evidence>
<reference evidence="6" key="1">
    <citation type="journal article" date="2019" name="Int. J. Syst. Evol. Microbiol.">
        <title>The Global Catalogue of Microorganisms (GCM) 10K type strain sequencing project: providing services to taxonomists for standard genome sequencing and annotation.</title>
        <authorList>
            <consortium name="The Broad Institute Genomics Platform"/>
            <consortium name="The Broad Institute Genome Sequencing Center for Infectious Disease"/>
            <person name="Wu L."/>
            <person name="Ma J."/>
        </authorList>
    </citation>
    <scope>NUCLEOTIDE SEQUENCE [LARGE SCALE GENOMIC DNA]</scope>
    <source>
        <strain evidence="6">CGMCC 1.16031</strain>
    </source>
</reference>
<dbReference type="PROSITE" id="PS50088">
    <property type="entry name" value="ANK_REPEAT"/>
    <property type="match status" value="2"/>
</dbReference>
<dbReference type="GO" id="GO:0016787">
    <property type="term" value="F:hydrolase activity"/>
    <property type="evidence" value="ECO:0007669"/>
    <property type="project" value="UniProtKB-KW"/>
</dbReference>
<comment type="caution">
    <text evidence="5">The sequence shown here is derived from an EMBL/GenBank/DDBJ whole genome shotgun (WGS) entry which is preliminary data.</text>
</comment>
<dbReference type="Gene3D" id="1.25.40.20">
    <property type="entry name" value="Ankyrin repeat-containing domain"/>
    <property type="match status" value="1"/>
</dbReference>
<dbReference type="EMBL" id="JBHSUS010000001">
    <property type="protein sequence ID" value="MFC6439939.1"/>
    <property type="molecule type" value="Genomic_DNA"/>
</dbReference>
<keyword evidence="6" id="KW-1185">Reference proteome</keyword>
<protein>
    <submittedName>
        <fullName evidence="5">Trypsin-like serine protease</fullName>
        <ecNumber evidence="5">3.4.21.-</ecNumber>
    </submittedName>
</protein>
<dbReference type="PRINTS" id="PR00722">
    <property type="entry name" value="CHYMOTRYPSIN"/>
</dbReference>
<evidence type="ECO:0000313" key="5">
    <source>
        <dbReference type="EMBL" id="MFC6439939.1"/>
    </source>
</evidence>
<dbReference type="InterPro" id="IPR036770">
    <property type="entry name" value="Ankyrin_rpt-contain_sf"/>
</dbReference>
<feature type="repeat" description="ANK" evidence="2">
    <location>
        <begin position="385"/>
        <end position="418"/>
    </location>
</feature>
<keyword evidence="2" id="KW-0040">ANK repeat</keyword>
<dbReference type="Pfam" id="PF00089">
    <property type="entry name" value="Trypsin"/>
    <property type="match status" value="1"/>
</dbReference>
<dbReference type="InterPro" id="IPR002110">
    <property type="entry name" value="Ankyrin_rpt"/>
</dbReference>
<name>A0ABW1XMS3_9ALTE</name>
<dbReference type="InterPro" id="IPR001314">
    <property type="entry name" value="Peptidase_S1A"/>
</dbReference>
<feature type="signal peptide" evidence="3">
    <location>
        <begin position="1"/>
        <end position="20"/>
    </location>
</feature>
<dbReference type="PROSITE" id="PS50297">
    <property type="entry name" value="ANK_REP_REGION"/>
    <property type="match status" value="2"/>
</dbReference>
<dbReference type="InterPro" id="IPR018114">
    <property type="entry name" value="TRYPSIN_HIS"/>
</dbReference>
<dbReference type="InterPro" id="IPR051487">
    <property type="entry name" value="Ser/Thr_Proteases_Immune/Dev"/>
</dbReference>
<keyword evidence="1" id="KW-1015">Disulfide bond</keyword>
<evidence type="ECO:0000256" key="2">
    <source>
        <dbReference type="PROSITE-ProRule" id="PRU00023"/>
    </source>
</evidence>
<dbReference type="InterPro" id="IPR043504">
    <property type="entry name" value="Peptidase_S1_PA_chymotrypsin"/>
</dbReference>
<keyword evidence="5" id="KW-0378">Hydrolase</keyword>
<dbReference type="InterPro" id="IPR009003">
    <property type="entry name" value="Peptidase_S1_PA"/>
</dbReference>
<evidence type="ECO:0000259" key="4">
    <source>
        <dbReference type="PROSITE" id="PS50240"/>
    </source>
</evidence>
<feature type="repeat" description="ANK" evidence="2">
    <location>
        <begin position="419"/>
        <end position="451"/>
    </location>
</feature>
<keyword evidence="3" id="KW-0732">Signal</keyword>
<feature type="domain" description="Peptidase S1" evidence="4">
    <location>
        <begin position="49"/>
        <end position="243"/>
    </location>
</feature>
<gene>
    <name evidence="5" type="ORF">ACFP85_07250</name>
</gene>
<dbReference type="SUPFAM" id="SSF48403">
    <property type="entry name" value="Ankyrin repeat"/>
    <property type="match status" value="1"/>
</dbReference>
<feature type="chain" id="PRO_5046990167" evidence="3">
    <location>
        <begin position="21"/>
        <end position="480"/>
    </location>
</feature>
<dbReference type="PANTHER" id="PTHR24256">
    <property type="entry name" value="TRYPTASE-RELATED"/>
    <property type="match status" value="1"/>
</dbReference>
<dbReference type="SMART" id="SM00248">
    <property type="entry name" value="ANK"/>
    <property type="match status" value="4"/>
</dbReference>
<dbReference type="SMART" id="SM00020">
    <property type="entry name" value="Tryp_SPc"/>
    <property type="match status" value="1"/>
</dbReference>
<dbReference type="Proteomes" id="UP001596364">
    <property type="component" value="Unassembled WGS sequence"/>
</dbReference>
<organism evidence="5 6">
    <name type="scientific">Pseudobowmanella zhangzhouensis</name>
    <dbReference type="NCBI Taxonomy" id="1537679"/>
    <lineage>
        <taxon>Bacteria</taxon>
        <taxon>Pseudomonadati</taxon>
        <taxon>Pseudomonadota</taxon>
        <taxon>Gammaproteobacteria</taxon>
        <taxon>Alteromonadales</taxon>
        <taxon>Alteromonadaceae</taxon>
    </lineage>
</organism>
<sequence>MKYLIYILIASTLALHQASAIVIRHDVNDQKYLALAEQYSTSVAYVGGCAATLIEPTWLLTAAHCVEGKETSLFRARHLEKPYRIASIIVHPSFTRAHDENHDIALVQLKDPILTGQPVKLYQLQNELNQPVVFVGRGTYGNGQDGLIRDDYQQRAATNTVDAVTEQVIGFTFNDPQNATEFEGISSRGDSGGPAFIEQNNQLYVIGVSSYQDGRGYAEGHYGVGEYYTRVSTYYPWLSEIIHQTPAATVTQHELIVQLQNNDLAGFERSLDSARLPAAPVLEELFYQAVLHNRPAFATALIQHGVQIENVRIHTMSVFEFALLEKRKDLFKQLQSDLTDRQRLHHPDSAVLPRFIAAFKDDPYLLTGATQLIKQGANLNAQTSGGDTALIVAGWNTNNHELVRLLVDQGANINLANNNGDTPSMDAAYLGKIQNLQLFIKNGADLSLKNKRGNSALDLAKRKQHQDVIDLLTTHTETEH</sequence>
<evidence type="ECO:0000256" key="1">
    <source>
        <dbReference type="ARBA" id="ARBA00023157"/>
    </source>
</evidence>
<dbReference type="EC" id="3.4.21.-" evidence="5"/>
<dbReference type="Pfam" id="PF12796">
    <property type="entry name" value="Ank_2"/>
    <property type="match status" value="1"/>
</dbReference>
<evidence type="ECO:0000256" key="3">
    <source>
        <dbReference type="SAM" id="SignalP"/>
    </source>
</evidence>
<dbReference type="Gene3D" id="2.40.10.10">
    <property type="entry name" value="Trypsin-like serine proteases"/>
    <property type="match status" value="1"/>
</dbReference>
<accession>A0ABW1XMS3</accession>
<dbReference type="InterPro" id="IPR001254">
    <property type="entry name" value="Trypsin_dom"/>
</dbReference>
<dbReference type="RefSeq" id="WP_131256820.1">
    <property type="nucleotide sequence ID" value="NZ_JBHSUS010000001.1"/>
</dbReference>
<dbReference type="PROSITE" id="PS00134">
    <property type="entry name" value="TRYPSIN_HIS"/>
    <property type="match status" value="1"/>
</dbReference>
<dbReference type="SUPFAM" id="SSF50494">
    <property type="entry name" value="Trypsin-like serine proteases"/>
    <property type="match status" value="1"/>
</dbReference>